<comment type="subcellular location">
    <subcellularLocation>
        <location evidence="5">Cytoplasm</location>
    </subcellularLocation>
</comment>
<dbReference type="SUPFAM" id="SSF50346">
    <property type="entry name" value="PRC-barrel domain"/>
    <property type="match status" value="1"/>
</dbReference>
<feature type="domain" description="RimM N-terminal" evidence="6">
    <location>
        <begin position="9"/>
        <end position="88"/>
    </location>
</feature>
<dbReference type="Gene3D" id="2.40.30.60">
    <property type="entry name" value="RimM"/>
    <property type="match status" value="1"/>
</dbReference>
<comment type="function">
    <text evidence="5">An accessory protein needed during the final step in the assembly of 30S ribosomal subunit, possibly for assembly of the head region. Essential for efficient processing of 16S rRNA. May be needed both before and after RbfA during the maturation of 16S rRNA. It has affinity for free ribosomal 30S subunits but not for 70S ribosomes.</text>
</comment>
<protein>
    <recommendedName>
        <fullName evidence="5">Ribosome maturation factor RimM</fullName>
    </recommendedName>
</protein>
<evidence type="ECO:0000256" key="2">
    <source>
        <dbReference type="ARBA" id="ARBA00022517"/>
    </source>
</evidence>
<keyword evidence="4 5" id="KW-0143">Chaperone</keyword>
<dbReference type="GO" id="GO:0042274">
    <property type="term" value="P:ribosomal small subunit biogenesis"/>
    <property type="evidence" value="ECO:0007669"/>
    <property type="project" value="UniProtKB-UniRule"/>
</dbReference>
<sequence length="176" mass="20032">MRKQDCFYLGKIVRKHSFRGEVVAKLDTDEPELYKNLESVFVALGNNLVPFFIEESLLQKGNQLRIQFEDVESEEDADAILGSELYLPLEFLPKLTGNKFYFHEIIGFDIEDLNYGYVGVITGVNDSSAQPLFEIDSNGAEVFIPMIDDFIKKVDRDNKKIIVEAPAGLIDLYLNN</sequence>
<comment type="caution">
    <text evidence="8">The sequence shown here is derived from an EMBL/GenBank/DDBJ whole genome shotgun (WGS) entry which is preliminary data.</text>
</comment>
<dbReference type="SUPFAM" id="SSF50447">
    <property type="entry name" value="Translation proteins"/>
    <property type="match status" value="1"/>
</dbReference>
<dbReference type="InterPro" id="IPR056792">
    <property type="entry name" value="PRC_RimM"/>
</dbReference>
<evidence type="ECO:0000256" key="3">
    <source>
        <dbReference type="ARBA" id="ARBA00022552"/>
    </source>
</evidence>
<dbReference type="InterPro" id="IPR002676">
    <property type="entry name" value="RimM_N"/>
</dbReference>
<keyword evidence="9" id="KW-1185">Reference proteome</keyword>
<organism evidence="8 9">
    <name type="scientific">Lutibacter oceani</name>
    <dbReference type="NCBI Taxonomy" id="1853311"/>
    <lineage>
        <taxon>Bacteria</taxon>
        <taxon>Pseudomonadati</taxon>
        <taxon>Bacteroidota</taxon>
        <taxon>Flavobacteriia</taxon>
        <taxon>Flavobacteriales</taxon>
        <taxon>Flavobacteriaceae</taxon>
        <taxon>Lutibacter</taxon>
    </lineage>
</organism>
<dbReference type="InterPro" id="IPR011961">
    <property type="entry name" value="RimM"/>
</dbReference>
<accession>A0A3D9S1G8</accession>
<evidence type="ECO:0000259" key="7">
    <source>
        <dbReference type="Pfam" id="PF24986"/>
    </source>
</evidence>
<evidence type="ECO:0000313" key="8">
    <source>
        <dbReference type="EMBL" id="REE83166.1"/>
    </source>
</evidence>
<keyword evidence="3 5" id="KW-0698">rRNA processing</keyword>
<dbReference type="InterPro" id="IPR036976">
    <property type="entry name" value="RimM_N_sf"/>
</dbReference>
<dbReference type="AlphaFoldDB" id="A0A3D9S1G8"/>
<evidence type="ECO:0000256" key="1">
    <source>
        <dbReference type="ARBA" id="ARBA00022490"/>
    </source>
</evidence>
<evidence type="ECO:0000256" key="5">
    <source>
        <dbReference type="HAMAP-Rule" id="MF_00014"/>
    </source>
</evidence>
<dbReference type="EMBL" id="QTTQ01000009">
    <property type="protein sequence ID" value="REE83166.1"/>
    <property type="molecule type" value="Genomic_DNA"/>
</dbReference>
<name>A0A3D9S1G8_9FLAO</name>
<dbReference type="OrthoDB" id="9810331at2"/>
<comment type="domain">
    <text evidence="5">The PRC barrel domain binds ribosomal protein uS19.</text>
</comment>
<dbReference type="RefSeq" id="WP_115877847.1">
    <property type="nucleotide sequence ID" value="NZ_QTTQ01000009.1"/>
</dbReference>
<proteinExistence type="inferred from homology"/>
<evidence type="ECO:0000256" key="4">
    <source>
        <dbReference type="ARBA" id="ARBA00023186"/>
    </source>
</evidence>
<reference evidence="8 9" key="1">
    <citation type="submission" date="2018-08" db="EMBL/GenBank/DDBJ databases">
        <title>Genomic Encyclopedia of Type Strains, Phase III (KMG-III): the genomes of soil and plant-associated and newly described type strains.</title>
        <authorList>
            <person name="Whitman W."/>
        </authorList>
    </citation>
    <scope>NUCLEOTIDE SEQUENCE [LARGE SCALE GENOMIC DNA]</scope>
    <source>
        <strain evidence="8 9">325-5</strain>
    </source>
</reference>
<dbReference type="GO" id="GO:0006364">
    <property type="term" value="P:rRNA processing"/>
    <property type="evidence" value="ECO:0007669"/>
    <property type="project" value="UniProtKB-UniRule"/>
</dbReference>
<dbReference type="Pfam" id="PF01782">
    <property type="entry name" value="RimM"/>
    <property type="match status" value="1"/>
</dbReference>
<dbReference type="Pfam" id="PF24986">
    <property type="entry name" value="PRC_RimM"/>
    <property type="match status" value="1"/>
</dbReference>
<feature type="domain" description="Ribosome maturation factor RimM PRC barrel" evidence="7">
    <location>
        <begin position="103"/>
        <end position="169"/>
    </location>
</feature>
<gene>
    <name evidence="5" type="primary">rimM</name>
    <name evidence="8" type="ORF">BX611_0450</name>
</gene>
<dbReference type="NCBIfam" id="TIGR02273">
    <property type="entry name" value="16S_RimM"/>
    <property type="match status" value="1"/>
</dbReference>
<dbReference type="Gene3D" id="2.30.30.240">
    <property type="entry name" value="PRC-barrel domain"/>
    <property type="match status" value="1"/>
</dbReference>
<dbReference type="PANTHER" id="PTHR33692:SF1">
    <property type="entry name" value="RIBOSOME MATURATION FACTOR RIMM"/>
    <property type="match status" value="1"/>
</dbReference>
<evidence type="ECO:0000313" key="9">
    <source>
        <dbReference type="Proteomes" id="UP000256429"/>
    </source>
</evidence>
<keyword evidence="1 5" id="KW-0963">Cytoplasm</keyword>
<dbReference type="PANTHER" id="PTHR33692">
    <property type="entry name" value="RIBOSOME MATURATION FACTOR RIMM"/>
    <property type="match status" value="1"/>
</dbReference>
<dbReference type="HAMAP" id="MF_00014">
    <property type="entry name" value="Ribosome_mat_RimM"/>
    <property type="match status" value="1"/>
</dbReference>
<evidence type="ECO:0000259" key="6">
    <source>
        <dbReference type="Pfam" id="PF01782"/>
    </source>
</evidence>
<dbReference type="GO" id="GO:0005840">
    <property type="term" value="C:ribosome"/>
    <property type="evidence" value="ECO:0007669"/>
    <property type="project" value="InterPro"/>
</dbReference>
<dbReference type="InterPro" id="IPR009000">
    <property type="entry name" value="Transl_B-barrel_sf"/>
</dbReference>
<dbReference type="InterPro" id="IPR011033">
    <property type="entry name" value="PRC_barrel-like_sf"/>
</dbReference>
<keyword evidence="2 5" id="KW-0690">Ribosome biogenesis</keyword>
<comment type="similarity">
    <text evidence="5">Belongs to the RimM family.</text>
</comment>
<dbReference type="GO" id="GO:0005737">
    <property type="term" value="C:cytoplasm"/>
    <property type="evidence" value="ECO:0007669"/>
    <property type="project" value="UniProtKB-SubCell"/>
</dbReference>
<dbReference type="GO" id="GO:0043022">
    <property type="term" value="F:ribosome binding"/>
    <property type="evidence" value="ECO:0007669"/>
    <property type="project" value="InterPro"/>
</dbReference>
<dbReference type="Proteomes" id="UP000256429">
    <property type="component" value="Unassembled WGS sequence"/>
</dbReference>
<comment type="subunit">
    <text evidence="5">Binds ribosomal protein uS19.</text>
</comment>